<keyword evidence="3" id="KW-1185">Reference proteome</keyword>
<feature type="compositionally biased region" description="Polar residues" evidence="1">
    <location>
        <begin position="451"/>
        <end position="468"/>
    </location>
</feature>
<feature type="compositionally biased region" description="Acidic residues" evidence="1">
    <location>
        <begin position="224"/>
        <end position="240"/>
    </location>
</feature>
<feature type="region of interest" description="Disordered" evidence="1">
    <location>
        <begin position="1"/>
        <end position="76"/>
    </location>
</feature>
<dbReference type="OrthoDB" id="2502886at2759"/>
<feature type="region of interest" description="Disordered" evidence="1">
    <location>
        <begin position="221"/>
        <end position="294"/>
    </location>
</feature>
<sequence length="568" mass="61899">MSAFTRFHSPCNTTNNGSNLNRSRRSSLGSHTPTTTRNPNRTSTFNSIDSESLETESSSNSNKFIPSTSNFSSPTSISTKVLNIKKTSSQPNLRQSVNSFETISSNNTKQNQNQLTLESIQSKSHSQLDFTSISIPIRSSPQHSQPLQQHQLNFNLTSSSSSSKSSPINQHQQHFHYINRHSNHHRASISAMTDESIWDEKTDIDIEDAQGGINGLLMNVGSMEGDEDDGMDFQTIDDEGSVSSKKAHNKQQQRDKSESCGSSAIGEVSGSGSGPMTVDSDSGGHHNRSIGAFGARMVRRRPVNRANLLPRPKAHLRVAAQLSTEDVSPDLLTEAEVHRRFRSVPFVVPPASTIQANNSPIPNPSPLIPHTPSSPFGIRSGLLPPPPNRFPEQVGPEDGIGNFNESEDSSDSSPEDQENFEKEIKSNLNFLDDQNDNERIEIQKWKKFRGTGSNHHGQTSNPTSSIFSPGSPDPSPARQHNHNLIVGTSGGGGSPCASLARPAKRRFQDPERFDYSPNSSTFKRRAISPSASIAGSSSCLGSPVLHYLQPSPNSNSNSMNRDSSKDEP</sequence>
<feature type="compositionally biased region" description="Acidic residues" evidence="1">
    <location>
        <begin position="405"/>
        <end position="418"/>
    </location>
</feature>
<feature type="compositionally biased region" description="Low complexity" evidence="1">
    <location>
        <begin position="12"/>
        <end position="76"/>
    </location>
</feature>
<feature type="compositionally biased region" description="Low complexity" evidence="1">
    <location>
        <begin position="527"/>
        <end position="543"/>
    </location>
</feature>
<name>A0A9P6NSU9_9BASI</name>
<dbReference type="AlphaFoldDB" id="A0A9P6NSU9"/>
<evidence type="ECO:0000313" key="2">
    <source>
        <dbReference type="EMBL" id="KAG0151349.1"/>
    </source>
</evidence>
<comment type="caution">
    <text evidence="2">The sequence shown here is derived from an EMBL/GenBank/DDBJ whole genome shotgun (WGS) entry which is preliminary data.</text>
</comment>
<evidence type="ECO:0000256" key="1">
    <source>
        <dbReference type="SAM" id="MobiDB-lite"/>
    </source>
</evidence>
<protein>
    <submittedName>
        <fullName evidence="2">Uncharacterized protein</fullName>
    </submittedName>
</protein>
<accession>A0A9P6NSU9</accession>
<feature type="region of interest" description="Disordered" evidence="1">
    <location>
        <begin position="355"/>
        <end position="421"/>
    </location>
</feature>
<proteinExistence type="predicted"/>
<feature type="region of interest" description="Disordered" evidence="1">
    <location>
        <begin position="448"/>
        <end position="568"/>
    </location>
</feature>
<organism evidence="2 3">
    <name type="scientific">Cronartium quercuum f. sp. fusiforme G11</name>
    <dbReference type="NCBI Taxonomy" id="708437"/>
    <lineage>
        <taxon>Eukaryota</taxon>
        <taxon>Fungi</taxon>
        <taxon>Dikarya</taxon>
        <taxon>Basidiomycota</taxon>
        <taxon>Pucciniomycotina</taxon>
        <taxon>Pucciniomycetes</taxon>
        <taxon>Pucciniales</taxon>
        <taxon>Coleosporiaceae</taxon>
        <taxon>Cronartium</taxon>
    </lineage>
</organism>
<dbReference type="EMBL" id="MU167213">
    <property type="protein sequence ID" value="KAG0151349.1"/>
    <property type="molecule type" value="Genomic_DNA"/>
</dbReference>
<feature type="compositionally biased region" description="Low complexity" evidence="1">
    <location>
        <begin position="551"/>
        <end position="561"/>
    </location>
</feature>
<dbReference type="Proteomes" id="UP000886653">
    <property type="component" value="Unassembled WGS sequence"/>
</dbReference>
<gene>
    <name evidence="2" type="ORF">CROQUDRAFT_130051</name>
</gene>
<reference evidence="2" key="1">
    <citation type="submission" date="2013-11" db="EMBL/GenBank/DDBJ databases">
        <title>Genome sequence of the fusiform rust pathogen reveals effectors for host alternation and coevolution with pine.</title>
        <authorList>
            <consortium name="DOE Joint Genome Institute"/>
            <person name="Smith K."/>
            <person name="Pendleton A."/>
            <person name="Kubisiak T."/>
            <person name="Anderson C."/>
            <person name="Salamov A."/>
            <person name="Aerts A."/>
            <person name="Riley R."/>
            <person name="Clum A."/>
            <person name="Lindquist E."/>
            <person name="Ence D."/>
            <person name="Campbell M."/>
            <person name="Kronenberg Z."/>
            <person name="Feau N."/>
            <person name="Dhillon B."/>
            <person name="Hamelin R."/>
            <person name="Burleigh J."/>
            <person name="Smith J."/>
            <person name="Yandell M."/>
            <person name="Nelson C."/>
            <person name="Grigoriev I."/>
            <person name="Davis J."/>
        </authorList>
    </citation>
    <scope>NUCLEOTIDE SEQUENCE</scope>
    <source>
        <strain evidence="2">G11</strain>
    </source>
</reference>
<evidence type="ECO:0000313" key="3">
    <source>
        <dbReference type="Proteomes" id="UP000886653"/>
    </source>
</evidence>